<feature type="transmembrane region" description="Helical" evidence="6">
    <location>
        <begin position="266"/>
        <end position="287"/>
    </location>
</feature>
<dbReference type="RefSeq" id="WP_083360754.1">
    <property type="nucleotide sequence ID" value="NZ_FNTV01000001.1"/>
</dbReference>
<dbReference type="PANTHER" id="PTHR43394">
    <property type="entry name" value="ATP-DEPENDENT PERMEASE MDL1, MITOCHONDRIAL"/>
    <property type="match status" value="1"/>
</dbReference>
<evidence type="ECO:0000256" key="2">
    <source>
        <dbReference type="ARBA" id="ARBA00022692"/>
    </source>
</evidence>
<keyword evidence="4 6" id="KW-0472">Membrane</keyword>
<dbReference type="SUPFAM" id="SSF52540">
    <property type="entry name" value="P-loop containing nucleoside triphosphate hydrolases"/>
    <property type="match status" value="1"/>
</dbReference>
<dbReference type="AlphaFoldDB" id="A0A1H5LKA3"/>
<dbReference type="Gene3D" id="3.40.50.300">
    <property type="entry name" value="P-loop containing nucleotide triphosphate hydrolases"/>
    <property type="match status" value="1"/>
</dbReference>
<dbReference type="InterPro" id="IPR011527">
    <property type="entry name" value="ABC1_TM_dom"/>
</dbReference>
<dbReference type="Proteomes" id="UP000182725">
    <property type="component" value="Unassembled WGS sequence"/>
</dbReference>
<dbReference type="InterPro" id="IPR017871">
    <property type="entry name" value="ABC_transporter-like_CS"/>
</dbReference>
<name>A0A1H5LKA3_9MICC</name>
<organism evidence="9 10">
    <name type="scientific">Arthrobacter alpinus</name>
    <dbReference type="NCBI Taxonomy" id="656366"/>
    <lineage>
        <taxon>Bacteria</taxon>
        <taxon>Bacillati</taxon>
        <taxon>Actinomycetota</taxon>
        <taxon>Actinomycetes</taxon>
        <taxon>Micrococcales</taxon>
        <taxon>Micrococcaceae</taxon>
        <taxon>Arthrobacter</taxon>
    </lineage>
</organism>
<dbReference type="GO" id="GO:0015421">
    <property type="term" value="F:ABC-type oligopeptide transporter activity"/>
    <property type="evidence" value="ECO:0007669"/>
    <property type="project" value="TreeGrafter"/>
</dbReference>
<dbReference type="Gene3D" id="1.20.1560.10">
    <property type="entry name" value="ABC transporter type 1, transmembrane domain"/>
    <property type="match status" value="1"/>
</dbReference>
<dbReference type="GO" id="GO:0005524">
    <property type="term" value="F:ATP binding"/>
    <property type="evidence" value="ECO:0007669"/>
    <property type="project" value="InterPro"/>
</dbReference>
<dbReference type="Pfam" id="PF00005">
    <property type="entry name" value="ABC_tran"/>
    <property type="match status" value="1"/>
</dbReference>
<evidence type="ECO:0000259" key="7">
    <source>
        <dbReference type="PROSITE" id="PS50893"/>
    </source>
</evidence>
<dbReference type="GO" id="GO:0016887">
    <property type="term" value="F:ATP hydrolysis activity"/>
    <property type="evidence" value="ECO:0007669"/>
    <property type="project" value="InterPro"/>
</dbReference>
<dbReference type="PANTHER" id="PTHR43394:SF1">
    <property type="entry name" value="ATP-BINDING CASSETTE SUB-FAMILY B MEMBER 10, MITOCHONDRIAL"/>
    <property type="match status" value="1"/>
</dbReference>
<evidence type="ECO:0000313" key="10">
    <source>
        <dbReference type="Proteomes" id="UP000182725"/>
    </source>
</evidence>
<evidence type="ECO:0000256" key="6">
    <source>
        <dbReference type="SAM" id="Phobius"/>
    </source>
</evidence>
<feature type="region of interest" description="Disordered" evidence="5">
    <location>
        <begin position="1"/>
        <end position="35"/>
    </location>
</feature>
<evidence type="ECO:0000256" key="3">
    <source>
        <dbReference type="ARBA" id="ARBA00022989"/>
    </source>
</evidence>
<comment type="subcellular location">
    <subcellularLocation>
        <location evidence="1">Cell membrane</location>
        <topology evidence="1">Multi-pass membrane protein</topology>
    </subcellularLocation>
</comment>
<reference evidence="9 10" key="1">
    <citation type="submission" date="2016-10" db="EMBL/GenBank/DDBJ databases">
        <authorList>
            <person name="de Groot N.N."/>
        </authorList>
    </citation>
    <scope>NUCLEOTIDE SEQUENCE [LARGE SCALE GENOMIC DNA]</scope>
    <source>
        <strain evidence="9 10">DSM 22274</strain>
    </source>
</reference>
<gene>
    <name evidence="9" type="ORF">SAMN04489740_2469</name>
</gene>
<feature type="domain" description="ABC transporter" evidence="7">
    <location>
        <begin position="359"/>
        <end position="575"/>
    </location>
</feature>
<feature type="transmembrane region" description="Helical" evidence="6">
    <location>
        <begin position="166"/>
        <end position="199"/>
    </location>
</feature>
<dbReference type="PROSITE" id="PS50893">
    <property type="entry name" value="ABC_TRANSPORTER_2"/>
    <property type="match status" value="1"/>
</dbReference>
<evidence type="ECO:0000259" key="8">
    <source>
        <dbReference type="PROSITE" id="PS50929"/>
    </source>
</evidence>
<keyword evidence="3 6" id="KW-1133">Transmembrane helix</keyword>
<dbReference type="InterPro" id="IPR036640">
    <property type="entry name" value="ABC1_TM_sf"/>
</dbReference>
<dbReference type="PROSITE" id="PS00211">
    <property type="entry name" value="ABC_TRANSPORTER_1"/>
    <property type="match status" value="1"/>
</dbReference>
<feature type="domain" description="ABC transmembrane type-1" evidence="8">
    <location>
        <begin position="47"/>
        <end position="327"/>
    </location>
</feature>
<dbReference type="InterPro" id="IPR039421">
    <property type="entry name" value="Type_1_exporter"/>
</dbReference>
<evidence type="ECO:0000256" key="4">
    <source>
        <dbReference type="ARBA" id="ARBA00023136"/>
    </source>
</evidence>
<evidence type="ECO:0000256" key="5">
    <source>
        <dbReference type="SAM" id="MobiDB-lite"/>
    </source>
</evidence>
<evidence type="ECO:0000313" key="9">
    <source>
        <dbReference type="EMBL" id="SEE76618.1"/>
    </source>
</evidence>
<dbReference type="InterPro" id="IPR003439">
    <property type="entry name" value="ABC_transporter-like_ATP-bd"/>
</dbReference>
<dbReference type="EMBL" id="FNTV01000001">
    <property type="protein sequence ID" value="SEE76618.1"/>
    <property type="molecule type" value="Genomic_DNA"/>
</dbReference>
<keyword evidence="2 6" id="KW-0812">Transmembrane</keyword>
<evidence type="ECO:0000256" key="1">
    <source>
        <dbReference type="ARBA" id="ARBA00004651"/>
    </source>
</evidence>
<proteinExistence type="predicted"/>
<accession>A0A1H5LKA3</accession>
<sequence>MVSTITAPPAPRSKAGGSAPGARALPTTPGQALAHGSFREGRGRRLAVAAACRMLHQVTEALVPVAIGVTVDRAIAPGNPGALVWCLAGTALLFVVLTSSWRIGTRLNTSVFSHGEHSLRQLLAGKVLDPLHSGTGRGPGRLLSLSTSDTRHTAGLAWVVTEQLSAFAALITAAVALVLVSWQLGATVLVATAAFMLLMHLVTTPLERRAVAQQAAAAESAHVASDLVTGLRVLKGIGAVDGAAARYREASRSSLDAAMSMARAKALFTGVSLGLSGAFLAAIAWLASTMAANGSITVGQLVTVVGLAQFIKDPMTTLAFLSAEIREKRAVAGRLSGLLAEENDLDQRASGTDVLPDGLPDDGSAVEGARGLRVASVSGSHFVVDVDAGSITGILATPATARQLIELLTYRRPLARGELSLHGHDAIDLGPEEVARHVFVSDHDGAVFSASVRENLATDSVEAALLAASGLDEVLRHLPDGLDSRIGEHGRTLSGGQRQRLLLGRALHQPQPLLVLHEPTSAVDSVTEMRIAESLDGLRGRALVLITDSPALLAICDSVVDLGAEPTALNMVGAADAQ</sequence>
<dbReference type="InterPro" id="IPR027417">
    <property type="entry name" value="P-loop_NTPase"/>
</dbReference>
<dbReference type="GO" id="GO:0005886">
    <property type="term" value="C:plasma membrane"/>
    <property type="evidence" value="ECO:0007669"/>
    <property type="project" value="UniProtKB-SubCell"/>
</dbReference>
<dbReference type="CDD" id="cd07346">
    <property type="entry name" value="ABC_6TM_exporters"/>
    <property type="match status" value="1"/>
</dbReference>
<feature type="transmembrane region" description="Helical" evidence="6">
    <location>
        <begin position="82"/>
        <end position="103"/>
    </location>
</feature>
<protein>
    <submittedName>
        <fullName evidence="9">ABC-type multidrug transport system, ATPase and permease component</fullName>
    </submittedName>
</protein>
<dbReference type="SUPFAM" id="SSF90123">
    <property type="entry name" value="ABC transporter transmembrane region"/>
    <property type="match status" value="1"/>
</dbReference>
<dbReference type="PROSITE" id="PS50929">
    <property type="entry name" value="ABC_TM1F"/>
    <property type="match status" value="1"/>
</dbReference>
<dbReference type="Pfam" id="PF00664">
    <property type="entry name" value="ABC_membrane"/>
    <property type="match status" value="1"/>
</dbReference>